<dbReference type="Gene3D" id="3.40.50.10540">
    <property type="entry name" value="Crotonobetainyl-coa:carnitine coa-transferase, domain 1"/>
    <property type="match status" value="1"/>
</dbReference>
<proteinExistence type="predicted"/>
<evidence type="ECO:0000313" key="3">
    <source>
        <dbReference type="EMBL" id="MBH8578640.1"/>
    </source>
</evidence>
<dbReference type="GO" id="GO:0008410">
    <property type="term" value="F:CoA-transferase activity"/>
    <property type="evidence" value="ECO:0007669"/>
    <property type="project" value="TreeGrafter"/>
</dbReference>
<dbReference type="Pfam" id="PF02515">
    <property type="entry name" value="CoA_transf_3"/>
    <property type="match status" value="1"/>
</dbReference>
<reference evidence="3 5" key="2">
    <citation type="submission" date="2020-12" db="EMBL/GenBank/DDBJ databases">
        <title>Draft genome sequence of Halomonas pacifica strain CARE-V15.</title>
        <authorList>
            <person name="Vignesh N."/>
            <person name="Thabitha A."/>
            <person name="Saravanan R."/>
            <person name="Manigandan V."/>
        </authorList>
    </citation>
    <scope>NUCLEOTIDE SEQUENCE [LARGE SCALE GENOMIC DNA]</scope>
    <source>
        <strain evidence="3 5">CARE-V15</strain>
    </source>
</reference>
<dbReference type="AlphaFoldDB" id="A0A510X3X6"/>
<dbReference type="SUPFAM" id="SSF89796">
    <property type="entry name" value="CoA-transferase family III (CaiB/BaiF)"/>
    <property type="match status" value="1"/>
</dbReference>
<evidence type="ECO:0000313" key="5">
    <source>
        <dbReference type="Proteomes" id="UP000651738"/>
    </source>
</evidence>
<dbReference type="EMBL" id="JAEDAF010000001">
    <property type="protein sequence ID" value="MBH8578640.1"/>
    <property type="molecule type" value="Genomic_DNA"/>
</dbReference>
<dbReference type="InterPro" id="IPR023606">
    <property type="entry name" value="CoA-Trfase_III_dom_1_sf"/>
</dbReference>
<dbReference type="OrthoDB" id="9058532at2"/>
<keyword evidence="4" id="KW-1185">Reference proteome</keyword>
<dbReference type="EMBL" id="BJUK01000003">
    <property type="protein sequence ID" value="GEK46122.1"/>
    <property type="molecule type" value="Genomic_DNA"/>
</dbReference>
<evidence type="ECO:0000313" key="2">
    <source>
        <dbReference type="EMBL" id="GEK46122.1"/>
    </source>
</evidence>
<evidence type="ECO:0000256" key="1">
    <source>
        <dbReference type="ARBA" id="ARBA00022679"/>
    </source>
</evidence>
<dbReference type="InterPro" id="IPR003673">
    <property type="entry name" value="CoA-Trfase_fam_III"/>
</dbReference>
<sequence length="399" mass="42564">MAAPLEGRLVLDLSRVLAGPWAGQLLADLGARVIKIEHPEHGDDTRGWGPPWLEGAGPREAAYYLCANRGKQSLALDLTRPEGQALVRELAGRADILLENFKVGGLARYGLDYASLKALNPGLIGCSITGFGQDGPYASRAGYDFMIQAMGGLMSLSGEPDGMPMKTGVAITDVMSGLYAAVGVLAALDERGRTGVGRHIDVALLDVQVATLANQALNALVSGQDPQRHGNAHPNIVPYQAFACADGHLALTVGNDAQFARLARLLGRHEWAQDERFATNAARVTHRESLVPAIAQVLEARPRDAWLADFEAHGIPAGPINTLSQAFADPQVRHRRMLRRLERGGGEIPQVACPLFFDGHSATAEAPPPALGEHSEALLAELGLTPEAIARLRREGVIR</sequence>
<dbReference type="InterPro" id="IPR044855">
    <property type="entry name" value="CoA-Trfase_III_dom3_sf"/>
</dbReference>
<name>A0A510X3X6_9GAMM</name>
<reference evidence="2 4" key="1">
    <citation type="submission" date="2019-07" db="EMBL/GenBank/DDBJ databases">
        <title>Whole genome shotgun sequence of Halomonas pacifica NBRC 102220.</title>
        <authorList>
            <person name="Hosoyama A."/>
            <person name="Uohara A."/>
            <person name="Ohji S."/>
            <person name="Ichikawa N."/>
        </authorList>
    </citation>
    <scope>NUCLEOTIDE SEQUENCE [LARGE SCALE GENOMIC DNA]</scope>
    <source>
        <strain evidence="2 4">NBRC 102220</strain>
    </source>
</reference>
<dbReference type="InterPro" id="IPR050483">
    <property type="entry name" value="CoA-transferase_III_domain"/>
</dbReference>
<comment type="caution">
    <text evidence="2">The sequence shown here is derived from an EMBL/GenBank/DDBJ whole genome shotgun (WGS) entry which is preliminary data.</text>
</comment>
<dbReference type="PANTHER" id="PTHR48207">
    <property type="entry name" value="SUCCINATE--HYDROXYMETHYLGLUTARATE COA-TRANSFERASE"/>
    <property type="match status" value="1"/>
</dbReference>
<dbReference type="Proteomes" id="UP000321275">
    <property type="component" value="Unassembled WGS sequence"/>
</dbReference>
<dbReference type="Proteomes" id="UP000651738">
    <property type="component" value="Unassembled WGS sequence"/>
</dbReference>
<evidence type="ECO:0000313" key="4">
    <source>
        <dbReference type="Proteomes" id="UP000321275"/>
    </source>
</evidence>
<accession>A0A510X3X6</accession>
<dbReference type="Gene3D" id="3.30.1540.10">
    <property type="entry name" value="formyl-coa transferase, domain 3"/>
    <property type="match status" value="1"/>
</dbReference>
<dbReference type="RefSeq" id="WP_146801397.1">
    <property type="nucleotide sequence ID" value="NZ_BJUK01000003.1"/>
</dbReference>
<dbReference type="PANTHER" id="PTHR48207:SF3">
    <property type="entry name" value="SUCCINATE--HYDROXYMETHYLGLUTARATE COA-TRANSFERASE"/>
    <property type="match status" value="1"/>
</dbReference>
<organism evidence="2 4">
    <name type="scientific">Bisbaumannia pacifica</name>
    <dbReference type="NCBI Taxonomy" id="77098"/>
    <lineage>
        <taxon>Bacteria</taxon>
        <taxon>Pseudomonadati</taxon>
        <taxon>Pseudomonadota</taxon>
        <taxon>Gammaproteobacteria</taxon>
        <taxon>Oceanospirillales</taxon>
        <taxon>Halomonadaceae</taxon>
        <taxon>Bisbaumannia</taxon>
    </lineage>
</organism>
<protein>
    <submittedName>
        <fullName evidence="2">CoA transferase</fullName>
    </submittedName>
</protein>
<gene>
    <name evidence="2" type="ORF">HPA02_04050</name>
    <name evidence="3" type="ORF">I7V36_00900</name>
</gene>
<keyword evidence="1 2" id="KW-0808">Transferase</keyword>